<evidence type="ECO:0000313" key="2">
    <source>
        <dbReference type="EMBL" id="THF54254.1"/>
    </source>
</evidence>
<dbReference type="GO" id="GO:0016787">
    <property type="term" value="F:hydrolase activity"/>
    <property type="evidence" value="ECO:0007669"/>
    <property type="project" value="UniProtKB-KW"/>
</dbReference>
<dbReference type="RefSeq" id="WP_190235078.1">
    <property type="nucleotide sequence ID" value="NZ_SSOA01000001.1"/>
</dbReference>
<proteinExistence type="predicted"/>
<dbReference type="PANTHER" id="PTHR43283">
    <property type="entry name" value="BETA-LACTAMASE-RELATED"/>
    <property type="match status" value="1"/>
</dbReference>
<organism evidence="2 3">
    <name type="scientific">Allorhizobium terrae</name>
    <dbReference type="NCBI Taxonomy" id="1848972"/>
    <lineage>
        <taxon>Bacteria</taxon>
        <taxon>Pseudomonadati</taxon>
        <taxon>Pseudomonadota</taxon>
        <taxon>Alphaproteobacteria</taxon>
        <taxon>Hyphomicrobiales</taxon>
        <taxon>Rhizobiaceae</taxon>
        <taxon>Rhizobium/Agrobacterium group</taxon>
        <taxon>Allorhizobium</taxon>
    </lineage>
</organism>
<dbReference type="PANTHER" id="PTHR43283:SF7">
    <property type="entry name" value="BETA-LACTAMASE-RELATED DOMAIN-CONTAINING PROTEIN"/>
    <property type="match status" value="1"/>
</dbReference>
<dbReference type="InterPro" id="IPR001466">
    <property type="entry name" value="Beta-lactam-related"/>
</dbReference>
<evidence type="ECO:0000259" key="1">
    <source>
        <dbReference type="Pfam" id="PF00144"/>
    </source>
</evidence>
<keyword evidence="3" id="KW-1185">Reference proteome</keyword>
<accession>A0A4S4A7C7</accession>
<dbReference type="Gene3D" id="3.40.710.10">
    <property type="entry name" value="DD-peptidase/beta-lactamase superfamily"/>
    <property type="match status" value="1"/>
</dbReference>
<dbReference type="AlphaFoldDB" id="A0A4S4A7C7"/>
<dbReference type="Proteomes" id="UP000310754">
    <property type="component" value="Unassembled WGS sequence"/>
</dbReference>
<protein>
    <submittedName>
        <fullName evidence="2">Serine hydrolase</fullName>
    </submittedName>
</protein>
<gene>
    <name evidence="2" type="ORF">E6C51_01930</name>
</gene>
<reference evidence="2 3" key="1">
    <citation type="submission" date="2019-04" db="EMBL/GenBank/DDBJ databases">
        <title>Rhizobium terrae sp. nov., isolated from a paddy soil.</title>
        <authorList>
            <person name="Lin S.-Y."/>
            <person name="Hameed A."/>
            <person name="Huang H.-I."/>
            <person name="Young C.-C."/>
        </authorList>
    </citation>
    <scope>NUCLEOTIDE SEQUENCE [LARGE SCALE GENOMIC DNA]</scope>
    <source>
        <strain evidence="2 3">CC-HIH110</strain>
    </source>
</reference>
<sequence length="459" mass="48861">MSVVIRRLKLASIGIAALVMGGAGWLAVAPPEILRVGTGYAAKIVCSNVFIADRDPNAVLQEDVQAAQNPALKLLHQTVDRKANTVTTYFLGVFAPSIALYRPGLGCANVVDGHVDEAQKITLPAADIAPAKAVASTAPWPEGMGAAQSDPALKAIFADPALMGQGMRAVLVMRGGKLIGEAYGKGFGPATPLLGWSMTKTVTAVLVGLRVQAGAMRLDQDHLFPQWNNDGRSAIKLSDLMAMQSGLLFNEDYSDLADVTRMLYLERDQVGFVASRPLIAKPGTTFSYSTGSAVLVSRLWMNSLPTQADALRYPKDALFSPLGMTSAVLEADENGTFGGGSYLYATARDWGKFAQMLLQDGVWNGKRVLPIGYLGMMQQPTKASDGIYTRGFMWRVGPQPSAQSEAGLPADTVWLQGHDGQTIAIIPSASLIVLRMGLTPLSVGYKPQNLLRAVIAALQ</sequence>
<dbReference type="InterPro" id="IPR012338">
    <property type="entry name" value="Beta-lactam/transpept-like"/>
</dbReference>
<comment type="caution">
    <text evidence="2">The sequence shown here is derived from an EMBL/GenBank/DDBJ whole genome shotgun (WGS) entry which is preliminary data.</text>
</comment>
<feature type="domain" description="Beta-lactamase-related" evidence="1">
    <location>
        <begin position="169"/>
        <end position="434"/>
    </location>
</feature>
<dbReference type="SUPFAM" id="SSF56601">
    <property type="entry name" value="beta-lactamase/transpeptidase-like"/>
    <property type="match status" value="1"/>
</dbReference>
<name>A0A4S4A7C7_9HYPH</name>
<keyword evidence="2" id="KW-0378">Hydrolase</keyword>
<dbReference type="Pfam" id="PF00144">
    <property type="entry name" value="Beta-lactamase"/>
    <property type="match status" value="1"/>
</dbReference>
<dbReference type="InterPro" id="IPR050789">
    <property type="entry name" value="Diverse_Enzym_Activities"/>
</dbReference>
<dbReference type="EMBL" id="SSOA01000001">
    <property type="protein sequence ID" value="THF54254.1"/>
    <property type="molecule type" value="Genomic_DNA"/>
</dbReference>
<evidence type="ECO:0000313" key="3">
    <source>
        <dbReference type="Proteomes" id="UP000310754"/>
    </source>
</evidence>